<feature type="region of interest" description="Disordered" evidence="11">
    <location>
        <begin position="1"/>
        <end position="39"/>
    </location>
</feature>
<dbReference type="GO" id="GO:0005739">
    <property type="term" value="C:mitochondrion"/>
    <property type="evidence" value="ECO:0007669"/>
    <property type="project" value="UniProtKB-SubCell"/>
</dbReference>
<evidence type="ECO:0000256" key="2">
    <source>
        <dbReference type="ARBA" id="ARBA00012465"/>
    </source>
</evidence>
<dbReference type="Pfam" id="PF03051">
    <property type="entry name" value="Peptidase_C1_2"/>
    <property type="match status" value="1"/>
</dbReference>
<keyword evidence="9" id="KW-0496">Mitochondrion</keyword>
<name>A0A9W9Q6K9_PENBR</name>
<dbReference type="PANTHER" id="PTHR10363">
    <property type="entry name" value="BLEOMYCIN HYDROLASE"/>
    <property type="match status" value="1"/>
</dbReference>
<dbReference type="SUPFAM" id="SSF54001">
    <property type="entry name" value="Cysteine proteinases"/>
    <property type="match status" value="1"/>
</dbReference>
<evidence type="ECO:0000313" key="13">
    <source>
        <dbReference type="Proteomes" id="UP001147695"/>
    </source>
</evidence>
<evidence type="ECO:0000256" key="3">
    <source>
        <dbReference type="ARBA" id="ARBA00016900"/>
    </source>
</evidence>
<keyword evidence="5 9" id="KW-0378">Hydrolase</keyword>
<dbReference type="InterPro" id="IPR004134">
    <property type="entry name" value="Peptidase_C1B"/>
</dbReference>
<dbReference type="GO" id="GO:0070005">
    <property type="term" value="F:cysteine-type aminopeptidase activity"/>
    <property type="evidence" value="ECO:0007669"/>
    <property type="project" value="InterPro"/>
</dbReference>
<dbReference type="Proteomes" id="UP001147695">
    <property type="component" value="Unassembled WGS sequence"/>
</dbReference>
<dbReference type="PIRSF" id="PIRSF005700">
    <property type="entry name" value="PepC"/>
    <property type="match status" value="1"/>
</dbReference>
<accession>A0A9W9Q6K9</accession>
<evidence type="ECO:0000256" key="5">
    <source>
        <dbReference type="ARBA" id="ARBA00022801"/>
    </source>
</evidence>
<dbReference type="CDD" id="cd00585">
    <property type="entry name" value="Peptidase_C1B"/>
    <property type="match status" value="1"/>
</dbReference>
<protein>
    <recommendedName>
        <fullName evidence="3 9">Cysteine proteinase 1, mitochondrial</fullName>
        <ecNumber evidence="2 9">3.4.22.40</ecNumber>
    </recommendedName>
</protein>
<evidence type="ECO:0000256" key="9">
    <source>
        <dbReference type="PIRNR" id="PIRNR005700"/>
    </source>
</evidence>
<keyword evidence="9" id="KW-0963">Cytoplasm</keyword>
<dbReference type="PROSITE" id="PS00639">
    <property type="entry name" value="THIOL_PROTEASE_HIS"/>
    <property type="match status" value="1"/>
</dbReference>
<dbReference type="PROSITE" id="PS00139">
    <property type="entry name" value="THIOL_PROTEASE_CYS"/>
    <property type="match status" value="1"/>
</dbReference>
<feature type="active site" evidence="10">
    <location>
        <position position="116"/>
    </location>
</feature>
<dbReference type="Gene3D" id="3.90.70.10">
    <property type="entry name" value="Cysteine proteinases"/>
    <property type="match status" value="1"/>
</dbReference>
<dbReference type="InterPro" id="IPR025660">
    <property type="entry name" value="Pept_his_AS"/>
</dbReference>
<feature type="active site" evidence="10">
    <location>
        <position position="439"/>
    </location>
</feature>
<reference evidence="12" key="2">
    <citation type="journal article" date="2023" name="IMA Fungus">
        <title>Comparative genomic study of the Penicillium genus elucidates a diverse pangenome and 15 lateral gene transfer events.</title>
        <authorList>
            <person name="Petersen C."/>
            <person name="Sorensen T."/>
            <person name="Nielsen M.R."/>
            <person name="Sondergaard T.E."/>
            <person name="Sorensen J.L."/>
            <person name="Fitzpatrick D.A."/>
            <person name="Frisvad J.C."/>
            <person name="Nielsen K.L."/>
        </authorList>
    </citation>
    <scope>NUCLEOTIDE SEQUENCE</scope>
    <source>
        <strain evidence="12">IBT 35673</strain>
    </source>
</reference>
<dbReference type="EC" id="3.4.22.40" evidence="2 9"/>
<comment type="subcellular location">
    <subcellularLocation>
        <location evidence="9">Mitochondrion</location>
    </subcellularLocation>
    <subcellularLocation>
        <location evidence="9">Cytoplasm</location>
    </subcellularLocation>
</comment>
<dbReference type="InterPro" id="IPR038765">
    <property type="entry name" value="Papain-like_cys_pep_sf"/>
</dbReference>
<dbReference type="GO" id="GO:0004197">
    <property type="term" value="F:cysteine-type endopeptidase activity"/>
    <property type="evidence" value="ECO:0007669"/>
    <property type="project" value="UniProtKB-EC"/>
</dbReference>
<evidence type="ECO:0000256" key="10">
    <source>
        <dbReference type="PIRSR" id="PIRSR005700-1"/>
    </source>
</evidence>
<evidence type="ECO:0000256" key="11">
    <source>
        <dbReference type="SAM" id="MobiDB-lite"/>
    </source>
</evidence>
<feature type="compositionally biased region" description="Basic and acidic residues" evidence="11">
    <location>
        <begin position="16"/>
        <end position="32"/>
    </location>
</feature>
<dbReference type="AlphaFoldDB" id="A0A9W9Q6K9"/>
<evidence type="ECO:0000256" key="1">
    <source>
        <dbReference type="ARBA" id="ARBA00000423"/>
    </source>
</evidence>
<comment type="similarity">
    <text evidence="9">Belongs to the peptidase C1 family.</text>
</comment>
<evidence type="ECO:0000256" key="4">
    <source>
        <dbReference type="ARBA" id="ARBA00022670"/>
    </source>
</evidence>
<organism evidence="12 13">
    <name type="scientific">Penicillium brevicompactum</name>
    <dbReference type="NCBI Taxonomy" id="5074"/>
    <lineage>
        <taxon>Eukaryota</taxon>
        <taxon>Fungi</taxon>
        <taxon>Dikarya</taxon>
        <taxon>Ascomycota</taxon>
        <taxon>Pezizomycotina</taxon>
        <taxon>Eurotiomycetes</taxon>
        <taxon>Eurotiomycetidae</taxon>
        <taxon>Eurotiales</taxon>
        <taxon>Aspergillaceae</taxon>
        <taxon>Penicillium</taxon>
    </lineage>
</organism>
<comment type="function">
    <text evidence="9">Has aminopeptidase activity, shortening substrate peptides sequentially by 1 amino acid. Has bleomycin hydrolase activity, which can protect the cell from the toxic effects of bleomycin. Has homocysteine-thiolactonase activity, protecting the cell against homocysteine toxicity.</text>
</comment>
<gene>
    <name evidence="12" type="ORF">N7452_008406</name>
</gene>
<feature type="active site" evidence="10">
    <location>
        <position position="418"/>
    </location>
</feature>
<keyword evidence="4 9" id="KW-0645">Protease</keyword>
<dbReference type="GO" id="GO:0043418">
    <property type="term" value="P:homocysteine catabolic process"/>
    <property type="evidence" value="ECO:0007669"/>
    <property type="project" value="TreeGrafter"/>
</dbReference>
<proteinExistence type="inferred from homology"/>
<evidence type="ECO:0000256" key="6">
    <source>
        <dbReference type="ARBA" id="ARBA00022807"/>
    </source>
</evidence>
<dbReference type="EMBL" id="JAPZBQ010000005">
    <property type="protein sequence ID" value="KAJ5328016.1"/>
    <property type="molecule type" value="Genomic_DNA"/>
</dbReference>
<evidence type="ECO:0000256" key="7">
    <source>
        <dbReference type="ARBA" id="ARBA00025347"/>
    </source>
</evidence>
<dbReference type="GO" id="GO:0009636">
    <property type="term" value="P:response to toxic substance"/>
    <property type="evidence" value="ECO:0007669"/>
    <property type="project" value="TreeGrafter"/>
</dbReference>
<comment type="function">
    <text evidence="7">The normal physiological role of the enzyme is unknown, but it is not essential for the viability of yeast cells. Has aminopeptidase activity, shortening substrate peptides sequentially by 1 amino acid. Has bleomycin hydrolase activity, which can protect the cell from the toxic effects of bleomycin. Has homocysteine-thiolactonase activity, protecting the cell against homocysteine toxicity. Acts as a repressor in the GAL4 regulatory system, but this does not require either the peptidase or nucleic acid-binding activities.</text>
</comment>
<reference evidence="12" key="1">
    <citation type="submission" date="2022-12" db="EMBL/GenBank/DDBJ databases">
        <authorList>
            <person name="Petersen C."/>
        </authorList>
    </citation>
    <scope>NUCLEOTIDE SEQUENCE</scope>
    <source>
        <strain evidence="12">IBT 35673</strain>
    </source>
</reference>
<dbReference type="InterPro" id="IPR000169">
    <property type="entry name" value="Pept_cys_AS"/>
</dbReference>
<comment type="catalytic activity">
    <reaction evidence="1 9">
        <text>Inactivates bleomycin B2 (a cytotoxic glycometallopeptide) by hydrolysis of a carboxyamide bond of beta-aminoalanine, but also shows general aminopeptidase activity. The specificity varies somewhat with source, but amino acid arylamides of Met, Leu and Ala are preferred.</text>
        <dbReference type="EC" id="3.4.22.40"/>
    </reaction>
</comment>
<dbReference type="GO" id="GO:0006508">
    <property type="term" value="P:proteolysis"/>
    <property type="evidence" value="ECO:0007669"/>
    <property type="project" value="UniProtKB-KW"/>
</dbReference>
<evidence type="ECO:0000256" key="8">
    <source>
        <dbReference type="ARBA" id="ARBA00026080"/>
    </source>
</evidence>
<keyword evidence="6 9" id="KW-0788">Thiol protease</keyword>
<evidence type="ECO:0000313" key="12">
    <source>
        <dbReference type="EMBL" id="KAJ5328016.1"/>
    </source>
</evidence>
<sequence>MGAAASQPLPLSEKPSPIKREASEPDTSEKCSSDSPLPLYPAQERAIPVTTDRVQEWSDTLLSDPKNRLAIASFAGHSFADILTNNNVLNRDQHIFNLTVPVEGTPITNQRSSGRCWLFAATNIFRVPLIKAYQLKDFELSQAYLFYWDKIEKANWFFEQIISTAHEDLSSRLVQKLCEDPVTDGGQWDMAANLVQKYGLVPHTIYPDAYHAQNSAKMNWLLTAKLREQALVLRQQANKGSHSLAATKEKFLEEIHSLVTLLLGPPPSPHKKFVWQFSDANGTAREVQVTPIEFSQQAFKPRSISRSHPSVSTSRLFSLVNDPRHEFNRLLTIDRLGNVVEGRPIIYVNVDTYTLKAAIIAMLKAGHPVFFGCDVGKFYDRDRGVLDADLTDIALGFNVPLKMNKAQRVASGESSMTHAMVITGVHLEGERPVRWRVENSWGEDVGQKGWFVMTDRWMDEYTFQAVVDFNFVPANVQAVLEQSPKILPRWDPMGVLA</sequence>
<dbReference type="PANTHER" id="PTHR10363:SF2">
    <property type="entry name" value="BLEOMYCIN HYDROLASE"/>
    <property type="match status" value="1"/>
</dbReference>
<comment type="subunit">
    <text evidence="8">Homohexamer. Binds to nucleic acids. Binds single-stranded DNA and RNA with higher affinity than double-stranded DNA.</text>
</comment>
<comment type="caution">
    <text evidence="12">The sequence shown here is derived from an EMBL/GenBank/DDBJ whole genome shotgun (WGS) entry which is preliminary data.</text>
</comment>